<sequence>MYSSPELLERDLLHPLSPPPISSTSAVNVATISTPLTPNSLPSIEEPNGPKNPNSWIRFPVDLFLRHPRFSSDVPRLSTLYGTLPREYRDQRPDLFPLRLSPSLHGGVGQGPVAAGNLPPLIIPTTLQTLPTPPPALPTPPPSPPPAARPSSPPKPTLKWLVTSQPLPPTEVKDPCFYVRFIGDNIVSNRYISEVLPTP</sequence>
<comment type="caution">
    <text evidence="2">The sequence shown here is derived from an EMBL/GenBank/DDBJ whole genome shotgun (WGS) entry which is preliminary data.</text>
</comment>
<keyword evidence="3" id="KW-1185">Reference proteome</keyword>
<dbReference type="AlphaFoldDB" id="A0AA39N4V1"/>
<dbReference type="GeneID" id="85356820"/>
<feature type="compositionally biased region" description="Pro residues" evidence="1">
    <location>
        <begin position="131"/>
        <end position="156"/>
    </location>
</feature>
<protein>
    <submittedName>
        <fullName evidence="2">Uncharacterized protein</fullName>
    </submittedName>
</protein>
<feature type="region of interest" description="Disordered" evidence="1">
    <location>
        <begin position="127"/>
        <end position="158"/>
    </location>
</feature>
<organism evidence="2 3">
    <name type="scientific">Armillaria tabescens</name>
    <name type="common">Ringless honey mushroom</name>
    <name type="synonym">Agaricus tabescens</name>
    <dbReference type="NCBI Taxonomy" id="1929756"/>
    <lineage>
        <taxon>Eukaryota</taxon>
        <taxon>Fungi</taxon>
        <taxon>Dikarya</taxon>
        <taxon>Basidiomycota</taxon>
        <taxon>Agaricomycotina</taxon>
        <taxon>Agaricomycetes</taxon>
        <taxon>Agaricomycetidae</taxon>
        <taxon>Agaricales</taxon>
        <taxon>Marasmiineae</taxon>
        <taxon>Physalacriaceae</taxon>
        <taxon>Desarmillaria</taxon>
    </lineage>
</organism>
<evidence type="ECO:0000256" key="1">
    <source>
        <dbReference type="SAM" id="MobiDB-lite"/>
    </source>
</evidence>
<gene>
    <name evidence="2" type="ORF">EV420DRAFT_1545531</name>
</gene>
<evidence type="ECO:0000313" key="2">
    <source>
        <dbReference type="EMBL" id="KAK0457952.1"/>
    </source>
</evidence>
<name>A0AA39N4V1_ARMTA</name>
<dbReference type="RefSeq" id="XP_060330244.1">
    <property type="nucleotide sequence ID" value="XM_060473272.1"/>
</dbReference>
<dbReference type="EMBL" id="JAUEPS010000019">
    <property type="protein sequence ID" value="KAK0457952.1"/>
    <property type="molecule type" value="Genomic_DNA"/>
</dbReference>
<proteinExistence type="predicted"/>
<evidence type="ECO:0000313" key="3">
    <source>
        <dbReference type="Proteomes" id="UP001175211"/>
    </source>
</evidence>
<accession>A0AA39N4V1</accession>
<reference evidence="2" key="1">
    <citation type="submission" date="2023-06" db="EMBL/GenBank/DDBJ databases">
        <authorList>
            <consortium name="Lawrence Berkeley National Laboratory"/>
            <person name="Ahrendt S."/>
            <person name="Sahu N."/>
            <person name="Indic B."/>
            <person name="Wong-Bajracharya J."/>
            <person name="Merenyi Z."/>
            <person name="Ke H.-M."/>
            <person name="Monk M."/>
            <person name="Kocsube S."/>
            <person name="Drula E."/>
            <person name="Lipzen A."/>
            <person name="Balint B."/>
            <person name="Henrissat B."/>
            <person name="Andreopoulos B."/>
            <person name="Martin F.M."/>
            <person name="Harder C.B."/>
            <person name="Rigling D."/>
            <person name="Ford K.L."/>
            <person name="Foster G.D."/>
            <person name="Pangilinan J."/>
            <person name="Papanicolaou A."/>
            <person name="Barry K."/>
            <person name="LaButti K."/>
            <person name="Viragh M."/>
            <person name="Koriabine M."/>
            <person name="Yan M."/>
            <person name="Riley R."/>
            <person name="Champramary S."/>
            <person name="Plett K.L."/>
            <person name="Tsai I.J."/>
            <person name="Slot J."/>
            <person name="Sipos G."/>
            <person name="Plett J."/>
            <person name="Nagy L.G."/>
            <person name="Grigoriev I.V."/>
        </authorList>
    </citation>
    <scope>NUCLEOTIDE SEQUENCE</scope>
    <source>
        <strain evidence="2">CCBAS 213</strain>
    </source>
</reference>
<dbReference type="Proteomes" id="UP001175211">
    <property type="component" value="Unassembled WGS sequence"/>
</dbReference>